<comment type="caution">
    <text evidence="16">The sequence shown here is derived from an EMBL/GenBank/DDBJ whole genome shotgun (WGS) entry which is preliminary data.</text>
</comment>
<dbReference type="SUPFAM" id="SSF53448">
    <property type="entry name" value="Nucleotide-diphospho-sugar transferases"/>
    <property type="match status" value="1"/>
</dbReference>
<keyword evidence="8" id="KW-0256">Endoplasmic reticulum</keyword>
<dbReference type="PANTHER" id="PTHR10859">
    <property type="entry name" value="GLYCOSYL TRANSFERASE"/>
    <property type="match status" value="1"/>
</dbReference>
<keyword evidence="10 14" id="KW-1133">Transmembrane helix</keyword>
<dbReference type="AlphaFoldDB" id="A0AAV7K1R3"/>
<comment type="pathway">
    <text evidence="2">Protein modification; protein glycosylation.</text>
</comment>
<evidence type="ECO:0000256" key="8">
    <source>
        <dbReference type="ARBA" id="ARBA00022824"/>
    </source>
</evidence>
<keyword evidence="5" id="KW-0328">Glycosyltransferase</keyword>
<evidence type="ECO:0000256" key="2">
    <source>
        <dbReference type="ARBA" id="ARBA00004922"/>
    </source>
</evidence>
<sequence length="322" mass="37105">MLDLSTLFLYFFILVISPFILLYIYLRVTTRAQPNIQRHDLEKSFIDPLSGNRIPFPSINDPPSLHLSIIVPSYMEEQRLPIMLDESMEYLITRAKQEPDYTYEIIVVDDGSTDRTTEVALGYSSRYGSDKIRVLTLKQNRGKGGAVRLGTLSARGCIILFADADAATDIRDLDRVEEKLRGITKDGLGMAIGSRSHLLEDAVATRSFVRNFLMYVFHFCVFILCVKKIKDTQCGFKLFTRKAAARIFPCIHVERWAFDVEVLYIAQQLQIPIEEVAVNWKEVDGSKIVPVFSWLQMARDIFFIRIRYTFSLWNYNLSSKRD</sequence>
<evidence type="ECO:0000256" key="7">
    <source>
        <dbReference type="ARBA" id="ARBA00022692"/>
    </source>
</evidence>
<keyword evidence="6" id="KW-0808">Transferase</keyword>
<dbReference type="GO" id="GO:0006487">
    <property type="term" value="P:protein N-linked glycosylation"/>
    <property type="evidence" value="ECO:0007669"/>
    <property type="project" value="TreeGrafter"/>
</dbReference>
<keyword evidence="17" id="KW-1185">Reference proteome</keyword>
<evidence type="ECO:0000313" key="16">
    <source>
        <dbReference type="EMBL" id="KAI6654695.1"/>
    </source>
</evidence>
<comment type="catalytic activity">
    <reaction evidence="12">
        <text>a di-trans,poly-cis-dolichyl phosphate + UDP-alpha-D-glucose = a di-trans,poly-cis-dolichyl beta-D-glucosyl phosphate + UDP</text>
        <dbReference type="Rhea" id="RHEA:15401"/>
        <dbReference type="Rhea" id="RHEA-COMP:19498"/>
        <dbReference type="Rhea" id="RHEA-COMP:19502"/>
        <dbReference type="ChEBI" id="CHEBI:57525"/>
        <dbReference type="ChEBI" id="CHEBI:57683"/>
        <dbReference type="ChEBI" id="CHEBI:58223"/>
        <dbReference type="ChEBI" id="CHEBI:58885"/>
        <dbReference type="EC" id="2.4.1.117"/>
    </reaction>
    <physiologicalReaction direction="left-to-right" evidence="12">
        <dbReference type="Rhea" id="RHEA:15402"/>
    </physiologicalReaction>
</comment>
<dbReference type="Proteomes" id="UP001165289">
    <property type="component" value="Unassembled WGS sequence"/>
</dbReference>
<comment type="subcellular location">
    <subcellularLocation>
        <location evidence="1">Endoplasmic reticulum membrane</location>
        <topology evidence="1">Single-pass membrane protein</topology>
    </subcellularLocation>
</comment>
<evidence type="ECO:0000256" key="9">
    <source>
        <dbReference type="ARBA" id="ARBA00022968"/>
    </source>
</evidence>
<evidence type="ECO:0000256" key="1">
    <source>
        <dbReference type="ARBA" id="ARBA00004389"/>
    </source>
</evidence>
<dbReference type="PANTHER" id="PTHR10859:SF91">
    <property type="entry name" value="DOLICHYL-PHOSPHATE BETA-GLUCOSYLTRANSFERASE"/>
    <property type="match status" value="1"/>
</dbReference>
<dbReference type="GO" id="GO:0004581">
    <property type="term" value="F:dolichyl-phosphate beta-glucosyltransferase activity"/>
    <property type="evidence" value="ECO:0007669"/>
    <property type="project" value="UniProtKB-EC"/>
</dbReference>
<dbReference type="EC" id="2.4.1.117" evidence="4"/>
<keyword evidence="7 14" id="KW-0812">Transmembrane</keyword>
<dbReference type="GO" id="GO:0005789">
    <property type="term" value="C:endoplasmic reticulum membrane"/>
    <property type="evidence" value="ECO:0007669"/>
    <property type="project" value="UniProtKB-SubCell"/>
</dbReference>
<dbReference type="Gene3D" id="3.90.550.10">
    <property type="entry name" value="Spore Coat Polysaccharide Biosynthesis Protein SpsA, Chain A"/>
    <property type="match status" value="1"/>
</dbReference>
<accession>A0AAV7K1R3</accession>
<evidence type="ECO:0000259" key="15">
    <source>
        <dbReference type="Pfam" id="PF00535"/>
    </source>
</evidence>
<dbReference type="CDD" id="cd04188">
    <property type="entry name" value="DPG_synthase"/>
    <property type="match status" value="1"/>
</dbReference>
<dbReference type="InterPro" id="IPR029044">
    <property type="entry name" value="Nucleotide-diphossugar_trans"/>
</dbReference>
<reference evidence="16 17" key="1">
    <citation type="journal article" date="2023" name="BMC Biol.">
        <title>The compact genome of the sponge Oopsacas minuta (Hexactinellida) is lacking key metazoan core genes.</title>
        <authorList>
            <person name="Santini S."/>
            <person name="Schenkelaars Q."/>
            <person name="Jourda C."/>
            <person name="Duchesne M."/>
            <person name="Belahbib H."/>
            <person name="Rocher C."/>
            <person name="Selva M."/>
            <person name="Riesgo A."/>
            <person name="Vervoort M."/>
            <person name="Leys S.P."/>
            <person name="Kodjabachian L."/>
            <person name="Le Bivic A."/>
            <person name="Borchiellini C."/>
            <person name="Claverie J.M."/>
            <person name="Renard E."/>
        </authorList>
    </citation>
    <scope>NUCLEOTIDE SEQUENCE [LARGE SCALE GENOMIC DNA]</scope>
    <source>
        <strain evidence="16">SPO-2</strain>
    </source>
</reference>
<feature type="transmembrane region" description="Helical" evidence="14">
    <location>
        <begin position="7"/>
        <end position="26"/>
    </location>
</feature>
<dbReference type="Pfam" id="PF00535">
    <property type="entry name" value="Glycos_transf_2"/>
    <property type="match status" value="1"/>
</dbReference>
<dbReference type="InterPro" id="IPR035518">
    <property type="entry name" value="DPG_synthase"/>
</dbReference>
<evidence type="ECO:0000256" key="6">
    <source>
        <dbReference type="ARBA" id="ARBA00022679"/>
    </source>
</evidence>
<dbReference type="EMBL" id="JAKMXF010000221">
    <property type="protein sequence ID" value="KAI6654695.1"/>
    <property type="molecule type" value="Genomic_DNA"/>
</dbReference>
<dbReference type="InterPro" id="IPR001173">
    <property type="entry name" value="Glyco_trans_2-like"/>
</dbReference>
<evidence type="ECO:0000256" key="5">
    <source>
        <dbReference type="ARBA" id="ARBA00022676"/>
    </source>
</evidence>
<organism evidence="16 17">
    <name type="scientific">Oopsacas minuta</name>
    <dbReference type="NCBI Taxonomy" id="111878"/>
    <lineage>
        <taxon>Eukaryota</taxon>
        <taxon>Metazoa</taxon>
        <taxon>Porifera</taxon>
        <taxon>Hexactinellida</taxon>
        <taxon>Hexasterophora</taxon>
        <taxon>Lyssacinosida</taxon>
        <taxon>Leucopsacidae</taxon>
        <taxon>Oopsacas</taxon>
    </lineage>
</organism>
<keyword evidence="11 14" id="KW-0472">Membrane</keyword>
<comment type="similarity">
    <text evidence="3">Belongs to the glycosyltransferase 2 family.</text>
</comment>
<evidence type="ECO:0000256" key="11">
    <source>
        <dbReference type="ARBA" id="ARBA00023136"/>
    </source>
</evidence>
<feature type="domain" description="Glycosyltransferase 2-like" evidence="15">
    <location>
        <begin position="68"/>
        <end position="246"/>
    </location>
</feature>
<evidence type="ECO:0000256" key="12">
    <source>
        <dbReference type="ARBA" id="ARBA00045097"/>
    </source>
</evidence>
<proteinExistence type="inferred from homology"/>
<evidence type="ECO:0000313" key="17">
    <source>
        <dbReference type="Proteomes" id="UP001165289"/>
    </source>
</evidence>
<gene>
    <name evidence="16" type="ORF">LOD99_2574</name>
</gene>
<evidence type="ECO:0000256" key="3">
    <source>
        <dbReference type="ARBA" id="ARBA00006739"/>
    </source>
</evidence>
<evidence type="ECO:0000256" key="13">
    <source>
        <dbReference type="ARBA" id="ARBA00070518"/>
    </source>
</evidence>
<keyword evidence="9" id="KW-0735">Signal-anchor</keyword>
<name>A0AAV7K1R3_9METZ</name>
<protein>
    <recommendedName>
        <fullName evidence="13">Dolichyl-phosphate beta-glucosyltransferase</fullName>
        <ecNumber evidence="4">2.4.1.117</ecNumber>
    </recommendedName>
</protein>
<evidence type="ECO:0000256" key="10">
    <source>
        <dbReference type="ARBA" id="ARBA00022989"/>
    </source>
</evidence>
<evidence type="ECO:0000256" key="4">
    <source>
        <dbReference type="ARBA" id="ARBA00012583"/>
    </source>
</evidence>
<evidence type="ECO:0000256" key="14">
    <source>
        <dbReference type="SAM" id="Phobius"/>
    </source>
</evidence>
<dbReference type="FunFam" id="3.90.550.10:FF:000068">
    <property type="entry name" value="ALG5, dolichyl-phosphate beta-glucosyltransferase"/>
    <property type="match status" value="1"/>
</dbReference>